<proteinExistence type="predicted"/>
<gene>
    <name evidence="2" type="ORF">GCM10009799_48310</name>
</gene>
<sequence length="47" mass="5046">MTASTARRADAKPACVRKAGQEEGAEEDERREEAGLAWWVDATGTPA</sequence>
<protein>
    <submittedName>
        <fullName evidence="2">Uncharacterized protein</fullName>
    </submittedName>
</protein>
<evidence type="ECO:0000313" key="3">
    <source>
        <dbReference type="Proteomes" id="UP001501585"/>
    </source>
</evidence>
<keyword evidence="3" id="KW-1185">Reference proteome</keyword>
<dbReference type="Proteomes" id="UP001501585">
    <property type="component" value="Unassembled WGS sequence"/>
</dbReference>
<dbReference type="EMBL" id="BAAAPC010000027">
    <property type="protein sequence ID" value="GAA2014311.1"/>
    <property type="molecule type" value="Genomic_DNA"/>
</dbReference>
<feature type="region of interest" description="Disordered" evidence="1">
    <location>
        <begin position="1"/>
        <end position="47"/>
    </location>
</feature>
<evidence type="ECO:0000313" key="2">
    <source>
        <dbReference type="EMBL" id="GAA2014311.1"/>
    </source>
</evidence>
<comment type="caution">
    <text evidence="2">The sequence shown here is derived from an EMBL/GenBank/DDBJ whole genome shotgun (WGS) entry which is preliminary data.</text>
</comment>
<name>A0ABN2TMD2_9ACTN</name>
<reference evidence="2 3" key="1">
    <citation type="journal article" date="2019" name="Int. J. Syst. Evol. Microbiol.">
        <title>The Global Catalogue of Microorganisms (GCM) 10K type strain sequencing project: providing services to taxonomists for standard genome sequencing and annotation.</title>
        <authorList>
            <consortium name="The Broad Institute Genomics Platform"/>
            <consortium name="The Broad Institute Genome Sequencing Center for Infectious Disease"/>
            <person name="Wu L."/>
            <person name="Ma J."/>
        </authorList>
    </citation>
    <scope>NUCLEOTIDE SEQUENCE [LARGE SCALE GENOMIC DNA]</scope>
    <source>
        <strain evidence="2 3">JCM 15313</strain>
    </source>
</reference>
<organism evidence="2 3">
    <name type="scientific">Nocardiopsis rhodophaea</name>
    <dbReference type="NCBI Taxonomy" id="280238"/>
    <lineage>
        <taxon>Bacteria</taxon>
        <taxon>Bacillati</taxon>
        <taxon>Actinomycetota</taxon>
        <taxon>Actinomycetes</taxon>
        <taxon>Streptosporangiales</taxon>
        <taxon>Nocardiopsidaceae</taxon>
        <taxon>Nocardiopsis</taxon>
    </lineage>
</organism>
<accession>A0ABN2TMD2</accession>
<evidence type="ECO:0000256" key="1">
    <source>
        <dbReference type="SAM" id="MobiDB-lite"/>
    </source>
</evidence>